<gene>
    <name evidence="1" type="ORF">LOK49_LG04G00758</name>
</gene>
<reference evidence="1 2" key="1">
    <citation type="journal article" date="2022" name="Plant J.">
        <title>Chromosome-level genome of Camellia lanceoleosa provides a valuable resource for understanding genome evolution and self-incompatibility.</title>
        <authorList>
            <person name="Gong W."/>
            <person name="Xiao S."/>
            <person name="Wang L."/>
            <person name="Liao Z."/>
            <person name="Chang Y."/>
            <person name="Mo W."/>
            <person name="Hu G."/>
            <person name="Li W."/>
            <person name="Zhao G."/>
            <person name="Zhu H."/>
            <person name="Hu X."/>
            <person name="Ji K."/>
            <person name="Xiang X."/>
            <person name="Song Q."/>
            <person name="Yuan D."/>
            <person name="Jin S."/>
            <person name="Zhang L."/>
        </authorList>
    </citation>
    <scope>NUCLEOTIDE SEQUENCE [LARGE SCALE GENOMIC DNA]</scope>
    <source>
        <strain evidence="1">SQ_2022a</strain>
    </source>
</reference>
<accession>A0ACC0I6F2</accession>
<name>A0ACC0I6F2_9ERIC</name>
<comment type="caution">
    <text evidence="1">The sequence shown here is derived from an EMBL/GenBank/DDBJ whole genome shotgun (WGS) entry which is preliminary data.</text>
</comment>
<dbReference type="EMBL" id="CM045759">
    <property type="protein sequence ID" value="KAI8020578.1"/>
    <property type="molecule type" value="Genomic_DNA"/>
</dbReference>
<proteinExistence type="predicted"/>
<evidence type="ECO:0000313" key="1">
    <source>
        <dbReference type="EMBL" id="KAI8020578.1"/>
    </source>
</evidence>
<dbReference type="Proteomes" id="UP001060215">
    <property type="component" value="Chromosome 2"/>
</dbReference>
<sequence length="201" mass="22292">MGIQKDTVKFNVGGKIFETIATTLANGGRNSLFGAMFDENWNLQTHNFDEYFIDRNPNCVAILLHLLVSRSSDPSNIPEKLIHREALFTSSTMSESRNGANSMETVRCMSDGPSTGDASPSGRLWRCQARHGSMVHVYDWMLEEHPPINLDYQKVNDVGWIDSETVVVTTCGLVAAVTGWVCLVQEQGSSGIDFKSLMMIK</sequence>
<keyword evidence="2" id="KW-1185">Reference proteome</keyword>
<protein>
    <submittedName>
        <fullName evidence="1">BTB/POZ domain-containing protein</fullName>
    </submittedName>
</protein>
<organism evidence="1 2">
    <name type="scientific">Camellia lanceoleosa</name>
    <dbReference type="NCBI Taxonomy" id="1840588"/>
    <lineage>
        <taxon>Eukaryota</taxon>
        <taxon>Viridiplantae</taxon>
        <taxon>Streptophyta</taxon>
        <taxon>Embryophyta</taxon>
        <taxon>Tracheophyta</taxon>
        <taxon>Spermatophyta</taxon>
        <taxon>Magnoliopsida</taxon>
        <taxon>eudicotyledons</taxon>
        <taxon>Gunneridae</taxon>
        <taxon>Pentapetalae</taxon>
        <taxon>asterids</taxon>
        <taxon>Ericales</taxon>
        <taxon>Theaceae</taxon>
        <taxon>Camellia</taxon>
    </lineage>
</organism>
<evidence type="ECO:0000313" key="2">
    <source>
        <dbReference type="Proteomes" id="UP001060215"/>
    </source>
</evidence>